<feature type="transmembrane region" description="Helical" evidence="1">
    <location>
        <begin position="112"/>
        <end position="131"/>
    </location>
</feature>
<reference evidence="2 3" key="2">
    <citation type="journal article" date="2013" name="Stand. Genomic Sci.">
        <title>Complete genome sequence of Halorhodospira halophila SL1.</title>
        <authorList>
            <person name="Challacombe J.F."/>
            <person name="Majid S."/>
            <person name="Deole R."/>
            <person name="Brettin T.S."/>
            <person name="Bruce D."/>
            <person name="Delano S.F."/>
            <person name="Detter J.C."/>
            <person name="Gleasner C.D."/>
            <person name="Han C.S."/>
            <person name="Misra M."/>
            <person name="Reitenga K.G."/>
            <person name="Mikhailova N."/>
            <person name="Woyke T."/>
            <person name="Pitluck S."/>
            <person name="Nolan M."/>
            <person name="Land M.L."/>
            <person name="Saunders E."/>
            <person name="Tapia R."/>
            <person name="Lapidus A."/>
            <person name="Ivanova N."/>
            <person name="Hoff W.D."/>
        </authorList>
    </citation>
    <scope>NUCLEOTIDE SEQUENCE [LARGE SCALE GENOMIC DNA]</scope>
    <source>
        <strain evidence="3">DSM 244 / SL1</strain>
    </source>
</reference>
<dbReference type="OrthoDB" id="6717649at2"/>
<name>A1WYK8_HALHL</name>
<accession>A1WYK8</accession>
<sequence length="166" mass="17650">MGPLLQKLIGICLFRDGPQDLPYSATHLLALIAGSMALTYIAAGNLPDTDAVGLQVAVATGFSLAFLYALLLLRGLTPRFIQSATAMFGTDVLIGIPVTLMTFPIATYGVEQAGGAAAGILLLWFWQVAILGHIFRHTLEMRLALGILLALAYSFLSFQVVQLAAD</sequence>
<dbReference type="Proteomes" id="UP000000647">
    <property type="component" value="Chromosome"/>
</dbReference>
<dbReference type="RefSeq" id="WP_011814792.1">
    <property type="nucleotide sequence ID" value="NC_008789.1"/>
</dbReference>
<dbReference type="KEGG" id="hha:Hhal_2006"/>
<feature type="transmembrane region" description="Helical" evidence="1">
    <location>
        <begin position="21"/>
        <end position="42"/>
    </location>
</feature>
<keyword evidence="1" id="KW-0812">Transmembrane</keyword>
<protein>
    <recommendedName>
        <fullName evidence="4">Yip1 domain-containing protein</fullName>
    </recommendedName>
</protein>
<feature type="transmembrane region" description="Helical" evidence="1">
    <location>
        <begin position="85"/>
        <end position="106"/>
    </location>
</feature>
<keyword evidence="1" id="KW-0472">Membrane</keyword>
<dbReference type="eggNOG" id="ENOG502ZSF9">
    <property type="taxonomic scope" value="Bacteria"/>
</dbReference>
<evidence type="ECO:0000313" key="3">
    <source>
        <dbReference type="Proteomes" id="UP000000647"/>
    </source>
</evidence>
<evidence type="ECO:0000313" key="2">
    <source>
        <dbReference type="EMBL" id="ABM62770.1"/>
    </source>
</evidence>
<evidence type="ECO:0008006" key="4">
    <source>
        <dbReference type="Google" id="ProtNLM"/>
    </source>
</evidence>
<organism evidence="2 3">
    <name type="scientific">Halorhodospira halophila (strain DSM 244 / SL1)</name>
    <name type="common">Ectothiorhodospira halophila (strain DSM 244 / SL1)</name>
    <dbReference type="NCBI Taxonomy" id="349124"/>
    <lineage>
        <taxon>Bacteria</taxon>
        <taxon>Pseudomonadati</taxon>
        <taxon>Pseudomonadota</taxon>
        <taxon>Gammaproteobacteria</taxon>
        <taxon>Chromatiales</taxon>
        <taxon>Ectothiorhodospiraceae</taxon>
        <taxon>Halorhodospira</taxon>
    </lineage>
</organism>
<keyword evidence="3" id="KW-1185">Reference proteome</keyword>
<evidence type="ECO:0000256" key="1">
    <source>
        <dbReference type="SAM" id="Phobius"/>
    </source>
</evidence>
<feature type="transmembrane region" description="Helical" evidence="1">
    <location>
        <begin position="143"/>
        <end position="165"/>
    </location>
</feature>
<dbReference type="AlphaFoldDB" id="A1WYK8"/>
<feature type="transmembrane region" description="Helical" evidence="1">
    <location>
        <begin position="54"/>
        <end position="73"/>
    </location>
</feature>
<dbReference type="STRING" id="349124.Hhal_2006"/>
<proteinExistence type="predicted"/>
<dbReference type="HOGENOM" id="CLU_128121_0_0_6"/>
<reference evidence="3" key="1">
    <citation type="submission" date="2006-12" db="EMBL/GenBank/DDBJ databases">
        <title>Complete sequence of Halorhodospira halophila SL1.</title>
        <authorList>
            <consortium name="US DOE Joint Genome Institute"/>
            <person name="Copeland A."/>
            <person name="Lucas S."/>
            <person name="Lapidus A."/>
            <person name="Barry K."/>
            <person name="Detter J.C."/>
            <person name="Glavina del Rio T."/>
            <person name="Hammon N."/>
            <person name="Israni S."/>
            <person name="Dalin E."/>
            <person name="Tice H."/>
            <person name="Pitluck S."/>
            <person name="Saunders E."/>
            <person name="Brettin T."/>
            <person name="Bruce D."/>
            <person name="Han C."/>
            <person name="Tapia R."/>
            <person name="Schmutz J."/>
            <person name="Larimer F."/>
            <person name="Land M."/>
            <person name="Hauser L."/>
            <person name="Kyrpides N."/>
            <person name="Mikhailova N."/>
            <person name="Hoff W."/>
            <person name="Richardson P."/>
        </authorList>
    </citation>
    <scope>NUCLEOTIDE SEQUENCE [LARGE SCALE GENOMIC DNA]</scope>
    <source>
        <strain evidence="3">DSM 244 / SL1</strain>
    </source>
</reference>
<keyword evidence="1" id="KW-1133">Transmembrane helix</keyword>
<dbReference type="EMBL" id="CP000544">
    <property type="protein sequence ID" value="ABM62770.1"/>
    <property type="molecule type" value="Genomic_DNA"/>
</dbReference>
<gene>
    <name evidence="2" type="ordered locus">Hhal_2006</name>
</gene>